<feature type="chain" id="PRO_5003981885" evidence="3">
    <location>
        <begin position="25"/>
        <end position="83"/>
    </location>
</feature>
<dbReference type="SUPFAM" id="SSF57095">
    <property type="entry name" value="Scorpion toxin-like"/>
    <property type="match status" value="1"/>
</dbReference>
<protein>
    <submittedName>
        <fullName evidence="4">Putative tick defensin</fullName>
    </submittedName>
</protein>
<keyword evidence="2" id="KW-0964">Secreted</keyword>
<reference evidence="4" key="2">
    <citation type="journal article" date="2015" name="J. Proteomics">
        <title>Sexual differences in the sialomes of the zebra tick, Rhipicephalus pulchellus.</title>
        <authorList>
            <person name="Tan A.W."/>
            <person name="Francischetti I.M."/>
            <person name="Slovak M."/>
            <person name="Kini R.M."/>
            <person name="Ribeiro J.M."/>
        </authorList>
    </citation>
    <scope>NUCLEOTIDE SEQUENCE</scope>
    <source>
        <tissue evidence="4">Salivary gland</tissue>
    </source>
</reference>
<reference evidence="4" key="1">
    <citation type="submission" date="2012-11" db="EMBL/GenBank/DDBJ databases">
        <authorList>
            <person name="Lucero-Rivera Y.E."/>
            <person name="Tovar-Ramirez D."/>
        </authorList>
    </citation>
    <scope>NUCLEOTIDE SEQUENCE</scope>
    <source>
        <tissue evidence="4">Salivary gland</tissue>
    </source>
</reference>
<sequence>MAVLPVAVVLVFLTAFLDRTSVGGKMIYKQAGGYGCPLFGMSCKNHCKRDGFKEGFCNGRHLADCVCSGCKTQTRAPTKARCK</sequence>
<evidence type="ECO:0000256" key="1">
    <source>
        <dbReference type="ARBA" id="ARBA00004613"/>
    </source>
</evidence>
<dbReference type="Gene3D" id="3.30.30.10">
    <property type="entry name" value="Knottin, scorpion toxin-like"/>
    <property type="match status" value="1"/>
</dbReference>
<evidence type="ECO:0000256" key="3">
    <source>
        <dbReference type="SAM" id="SignalP"/>
    </source>
</evidence>
<dbReference type="InterPro" id="IPR036574">
    <property type="entry name" value="Scorpion_toxin-like_sf"/>
</dbReference>
<proteinExistence type="evidence at transcript level"/>
<accession>L7MCG0</accession>
<dbReference type="AlphaFoldDB" id="L7MCG0"/>
<evidence type="ECO:0000256" key="2">
    <source>
        <dbReference type="ARBA" id="ARBA00022525"/>
    </source>
</evidence>
<dbReference type="EMBL" id="GACK01004121">
    <property type="protein sequence ID" value="JAA60913.1"/>
    <property type="molecule type" value="mRNA"/>
</dbReference>
<name>L7MCG0_RHIPC</name>
<organism evidence="4">
    <name type="scientific">Rhipicephalus pulchellus</name>
    <name type="common">Yellow backed tick</name>
    <name type="synonym">Dermacentor pulchellus</name>
    <dbReference type="NCBI Taxonomy" id="72859"/>
    <lineage>
        <taxon>Eukaryota</taxon>
        <taxon>Metazoa</taxon>
        <taxon>Ecdysozoa</taxon>
        <taxon>Arthropoda</taxon>
        <taxon>Chelicerata</taxon>
        <taxon>Arachnida</taxon>
        <taxon>Acari</taxon>
        <taxon>Parasitiformes</taxon>
        <taxon>Ixodida</taxon>
        <taxon>Ixodoidea</taxon>
        <taxon>Ixodidae</taxon>
        <taxon>Rhipicephalinae</taxon>
        <taxon>Rhipicephalus</taxon>
        <taxon>Rhipicephalus</taxon>
    </lineage>
</organism>
<dbReference type="GO" id="GO:0005576">
    <property type="term" value="C:extracellular region"/>
    <property type="evidence" value="ECO:0007669"/>
    <property type="project" value="UniProtKB-SubCell"/>
</dbReference>
<comment type="subcellular location">
    <subcellularLocation>
        <location evidence="1">Secreted</location>
    </subcellularLocation>
</comment>
<keyword evidence="3" id="KW-0732">Signal</keyword>
<feature type="signal peptide" evidence="3">
    <location>
        <begin position="1"/>
        <end position="24"/>
    </location>
</feature>
<evidence type="ECO:0000313" key="4">
    <source>
        <dbReference type="EMBL" id="JAA60913.1"/>
    </source>
</evidence>